<protein>
    <recommendedName>
        <fullName evidence="5">PROP1-like PPR domain-containing protein</fullName>
    </recommendedName>
</protein>
<feature type="compositionally biased region" description="Basic and acidic residues" evidence="3">
    <location>
        <begin position="435"/>
        <end position="446"/>
    </location>
</feature>
<dbReference type="Pfam" id="PF17177">
    <property type="entry name" value="PPR_long"/>
    <property type="match status" value="3"/>
</dbReference>
<feature type="repeat" description="PPR" evidence="2">
    <location>
        <begin position="747"/>
        <end position="781"/>
    </location>
</feature>
<dbReference type="InterPro" id="IPR053303">
    <property type="entry name" value="Chloroplast_PPR"/>
</dbReference>
<organism evidence="6">
    <name type="scientific">Brassica cretica</name>
    <name type="common">Mustard</name>
    <dbReference type="NCBI Taxonomy" id="69181"/>
    <lineage>
        <taxon>Eukaryota</taxon>
        <taxon>Viridiplantae</taxon>
        <taxon>Streptophyta</taxon>
        <taxon>Embryophyta</taxon>
        <taxon>Tracheophyta</taxon>
        <taxon>Spermatophyta</taxon>
        <taxon>Magnoliopsida</taxon>
        <taxon>eudicotyledons</taxon>
        <taxon>Gunneridae</taxon>
        <taxon>Pentapetalae</taxon>
        <taxon>rosids</taxon>
        <taxon>malvids</taxon>
        <taxon>Brassicales</taxon>
        <taxon>Brassicaceae</taxon>
        <taxon>Brassiceae</taxon>
        <taxon>Brassica</taxon>
    </lineage>
</organism>
<feature type="repeat" description="PPR" evidence="2">
    <location>
        <begin position="819"/>
        <end position="853"/>
    </location>
</feature>
<dbReference type="Gene3D" id="1.25.40.10">
    <property type="entry name" value="Tetratricopeptide repeat domain"/>
    <property type="match status" value="4"/>
</dbReference>
<dbReference type="PROSITE" id="PS51375">
    <property type="entry name" value="PPR"/>
    <property type="match status" value="10"/>
</dbReference>
<evidence type="ECO:0000256" key="1">
    <source>
        <dbReference type="ARBA" id="ARBA00022737"/>
    </source>
</evidence>
<dbReference type="NCBIfam" id="TIGR00756">
    <property type="entry name" value="PPR"/>
    <property type="match status" value="9"/>
</dbReference>
<evidence type="ECO:0000256" key="2">
    <source>
        <dbReference type="PROSITE-ProRule" id="PRU00708"/>
    </source>
</evidence>
<evidence type="ECO:0000259" key="5">
    <source>
        <dbReference type="Pfam" id="PF17177"/>
    </source>
</evidence>
<proteinExistence type="predicted"/>
<feature type="repeat" description="PPR" evidence="2">
    <location>
        <begin position="919"/>
        <end position="953"/>
    </location>
</feature>
<feature type="repeat" description="PPR" evidence="2">
    <location>
        <begin position="711"/>
        <end position="745"/>
    </location>
</feature>
<keyword evidence="1" id="KW-0677">Repeat</keyword>
<feature type="domain" description="PROP1-like PPR" evidence="5">
    <location>
        <begin position="822"/>
        <end position="981"/>
    </location>
</feature>
<dbReference type="InterPro" id="IPR002885">
    <property type="entry name" value="PPR_rpt"/>
</dbReference>
<keyword evidence="4" id="KW-0472">Membrane</keyword>
<dbReference type="EMBL" id="QGKY02000246">
    <property type="protein sequence ID" value="KAF2586480.1"/>
    <property type="molecule type" value="Genomic_DNA"/>
</dbReference>
<feature type="repeat" description="PPR" evidence="2">
    <location>
        <begin position="676"/>
        <end position="710"/>
    </location>
</feature>
<feature type="repeat" description="PPR" evidence="2">
    <location>
        <begin position="884"/>
        <end position="918"/>
    </location>
</feature>
<evidence type="ECO:0000256" key="4">
    <source>
        <dbReference type="SAM" id="Phobius"/>
    </source>
</evidence>
<evidence type="ECO:0000256" key="3">
    <source>
        <dbReference type="SAM" id="MobiDB-lite"/>
    </source>
</evidence>
<evidence type="ECO:0000313" key="6">
    <source>
        <dbReference type="EMBL" id="KAF2586480.1"/>
    </source>
</evidence>
<dbReference type="FunFam" id="1.25.40.10:FF:002179">
    <property type="entry name" value="Pentatricopeptide repeat-containing protein MRL1, chloroplastic"/>
    <property type="match status" value="1"/>
</dbReference>
<keyword evidence="4" id="KW-0812">Transmembrane</keyword>
<feature type="transmembrane region" description="Helical" evidence="4">
    <location>
        <begin position="71"/>
        <end position="98"/>
    </location>
</feature>
<feature type="repeat" description="PPR" evidence="2">
    <location>
        <begin position="639"/>
        <end position="673"/>
    </location>
</feature>
<feature type="domain" description="PROP1-like PPR" evidence="5">
    <location>
        <begin position="714"/>
        <end position="817"/>
    </location>
</feature>
<accession>A0A8S9JVC5</accession>
<dbReference type="InterPro" id="IPR033443">
    <property type="entry name" value="PROP1-like_PPR_dom"/>
</dbReference>
<feature type="region of interest" description="Disordered" evidence="3">
    <location>
        <begin position="137"/>
        <end position="169"/>
    </location>
</feature>
<feature type="repeat" description="PPR" evidence="2">
    <location>
        <begin position="564"/>
        <end position="598"/>
    </location>
</feature>
<dbReference type="AlphaFoldDB" id="A0A8S9JVC5"/>
<dbReference type="PANTHER" id="PTHR47935">
    <property type="entry name" value="PENTATRICOPEPTIDE REPEAT-CONTAINING PROTEIN MRL1, CHLOROPLASTIC"/>
    <property type="match status" value="1"/>
</dbReference>
<reference evidence="6" key="1">
    <citation type="submission" date="2019-12" db="EMBL/GenBank/DDBJ databases">
        <title>Genome sequencing and annotation of Brassica cretica.</title>
        <authorList>
            <person name="Studholme D.J."/>
            <person name="Sarris P.F."/>
        </authorList>
    </citation>
    <scope>NUCLEOTIDE SEQUENCE</scope>
    <source>
        <strain evidence="6">PFS-102/07</strain>
        <tissue evidence="6">Leaf</tissue>
    </source>
</reference>
<dbReference type="InterPro" id="IPR011990">
    <property type="entry name" value="TPR-like_helical_dom_sf"/>
</dbReference>
<dbReference type="PANTHER" id="PTHR47935:SF1">
    <property type="entry name" value="PENTATRICOPEPTIDE REPEAT-CONTAINING PROTEIN MRL1, CHLOROPLASTIC"/>
    <property type="match status" value="1"/>
</dbReference>
<name>A0A8S9JVC5_BRACR</name>
<sequence>MEVTSSFISTTSSSKYLTLTSYSPVILPASSLRSIRTDFLGCCHTLRPPPHHHHLRTRAGKRKTSRSSPRLVVRASIDSGLILVVVAVTAFSAIAFAYCQNSFRKRKLSDKVSQVSDKTSQLSDKVSNLSDKAIQLSDKVAESPETLRGGKIRSSESQQESQHLDAHEGSLVEVNGGFRKKVEEEAHQIQETANETVATSSITRGFRKKVEESANKSEEEEAHQVQEAAVMEYDPFVAKEMAAEESQFAVAGVSTIASEHSSIDESLSSSLSNGRVAVDSATLGTQAPEEQTVMENGFSQAVVGVHSVASPHVVVDDDAHALENKYNGLTQKPIEYSIFTESKREEIHTFYGSNHSSPTSSRLASVKAVSPTLTSTATDSLLLDHKNGGVIDSQFSGPSSGQATGYVEEENLVGHGNGGLSHKRKDVRRDWEVPDDGKKRVVHPTDESMPEFPSQILNSNGRSPETTDAYYRLLRDGRLMDCIHVLEDLEKRDLLDMDKIYHASFFKLCKKKRAVKEAFRFTKLIPNPTMSTFNMLMSVCASSQDIEGARGVLRLVQENGMMADCKLYTTLISSCAKSGKVDAMFEVFHQMANSGVEPNLHTFGALIDGCARAGQVAKAFGAYGILRSKVSLPQNVKPDRVVFNALISACGQSGAVDRAFDVLAEMKAETHPIDPDHITVGALMKACFNAGQVERAKEVYKMIHQYGIKGTPEVYTIAVNSCSKSGDWDFACSIYSDMKEKGNVKPDRVVFNALISACGQSGAVDRAFDVLAEMKAETHPIDPDHITVGALMKACFNAGQVERAKEVYKMIHQYGIKGTPEVYTIAVNSCSKSGDWDFACSIYSDMKEKGVFFSALIDVAGHAKMLDEAFGILQDAKSQGIRLGTITYSSLMGACCNAKNWKKALELYEKIKSIKLRPTVSTMNALITALCEGGQLPKAMEYLDEIKTLGLTPNTITYSMLMLASERKDDFEVSFKLLSRAKEDGVSPNFIMCRCITSLCKRRFEKASAAGEPVVSFKSGRPQIENKWTSMALMVYRETISGGTVPTTEVVSQVLGCLQLPHDADLRDKLVSNLGNISSQRQHNIFPLVDGFGEYDPRAFSLLEEATSLGVLPSMSFNKVPLFFDTTELPKNVAEVYLLTIFKGLKHRLAAGAKIPHINLIISIEEKEITTPEGEKTIDLAGRVGQDISALLRRLGIPYHRKDAKLRINGVALKNWFQPKLDSPFSTKPGDLRSSQVPLGNQITRQQRSIRLGNLSLE</sequence>
<feature type="region of interest" description="Disordered" evidence="3">
    <location>
        <begin position="435"/>
        <end position="461"/>
    </location>
</feature>
<keyword evidence="4" id="KW-1133">Transmembrane helix</keyword>
<feature type="domain" description="PROP1-like PPR" evidence="5">
    <location>
        <begin position="531"/>
        <end position="706"/>
    </location>
</feature>
<feature type="repeat" description="PPR" evidence="2">
    <location>
        <begin position="784"/>
        <end position="818"/>
    </location>
</feature>
<comment type="caution">
    <text evidence="6">The sequence shown here is derived from an EMBL/GenBank/DDBJ whole genome shotgun (WGS) entry which is preliminary data.</text>
</comment>
<gene>
    <name evidence="6" type="ORF">F2Q70_00033927</name>
</gene>
<dbReference type="FunFam" id="1.25.40.10:FF:000678">
    <property type="entry name" value="Pentatricopeptide repeat-containing protein MRL1 chloroplastic"/>
    <property type="match status" value="1"/>
</dbReference>
<feature type="repeat" description="PPR" evidence="2">
    <location>
        <begin position="954"/>
        <end position="988"/>
    </location>
</feature>